<keyword evidence="2" id="KW-1185">Reference proteome</keyword>
<comment type="caution">
    <text evidence="1">The sequence shown here is derived from an EMBL/GenBank/DDBJ whole genome shotgun (WGS) entry which is preliminary data.</text>
</comment>
<protein>
    <submittedName>
        <fullName evidence="1">Uncharacterized protein</fullName>
    </submittedName>
</protein>
<name>A0A392URI0_9FABA</name>
<dbReference type="AlphaFoldDB" id="A0A392URI0"/>
<reference evidence="1 2" key="1">
    <citation type="journal article" date="2018" name="Front. Plant Sci.">
        <title>Red Clover (Trifolium pratense) and Zigzag Clover (T. medium) - A Picture of Genomic Similarities and Differences.</title>
        <authorList>
            <person name="Dluhosova J."/>
            <person name="Istvanek J."/>
            <person name="Nedelnik J."/>
            <person name="Repkova J."/>
        </authorList>
    </citation>
    <scope>NUCLEOTIDE SEQUENCE [LARGE SCALE GENOMIC DNA]</scope>
    <source>
        <strain evidence="2">cv. 10/8</strain>
        <tissue evidence="1">Leaf</tissue>
    </source>
</reference>
<organism evidence="1 2">
    <name type="scientific">Trifolium medium</name>
    <dbReference type="NCBI Taxonomy" id="97028"/>
    <lineage>
        <taxon>Eukaryota</taxon>
        <taxon>Viridiplantae</taxon>
        <taxon>Streptophyta</taxon>
        <taxon>Embryophyta</taxon>
        <taxon>Tracheophyta</taxon>
        <taxon>Spermatophyta</taxon>
        <taxon>Magnoliopsida</taxon>
        <taxon>eudicotyledons</taxon>
        <taxon>Gunneridae</taxon>
        <taxon>Pentapetalae</taxon>
        <taxon>rosids</taxon>
        <taxon>fabids</taxon>
        <taxon>Fabales</taxon>
        <taxon>Fabaceae</taxon>
        <taxon>Papilionoideae</taxon>
        <taxon>50 kb inversion clade</taxon>
        <taxon>NPAAA clade</taxon>
        <taxon>Hologalegina</taxon>
        <taxon>IRL clade</taxon>
        <taxon>Trifolieae</taxon>
        <taxon>Trifolium</taxon>
    </lineage>
</organism>
<sequence>KMGTGLEEDHWKLSHTSVVGPTVSFSLFFRRPLEIAAHQRCRI</sequence>
<proteinExistence type="predicted"/>
<dbReference type="EMBL" id="LXQA010877935">
    <property type="protein sequence ID" value="MCI75234.1"/>
    <property type="molecule type" value="Genomic_DNA"/>
</dbReference>
<evidence type="ECO:0000313" key="2">
    <source>
        <dbReference type="Proteomes" id="UP000265520"/>
    </source>
</evidence>
<feature type="non-terminal residue" evidence="1">
    <location>
        <position position="1"/>
    </location>
</feature>
<evidence type="ECO:0000313" key="1">
    <source>
        <dbReference type="EMBL" id="MCI75234.1"/>
    </source>
</evidence>
<dbReference type="Proteomes" id="UP000265520">
    <property type="component" value="Unassembled WGS sequence"/>
</dbReference>
<accession>A0A392URI0</accession>